<feature type="transmembrane region" description="Helical" evidence="7">
    <location>
        <begin position="202"/>
        <end position="219"/>
    </location>
</feature>
<dbReference type="PANTHER" id="PTHR42718">
    <property type="entry name" value="MAJOR FACILITATOR SUPERFAMILY MULTIDRUG TRANSPORTER MFSC"/>
    <property type="match status" value="1"/>
</dbReference>
<evidence type="ECO:0000256" key="6">
    <source>
        <dbReference type="ARBA" id="ARBA00023136"/>
    </source>
</evidence>
<dbReference type="GO" id="GO:0005886">
    <property type="term" value="C:plasma membrane"/>
    <property type="evidence" value="ECO:0007669"/>
    <property type="project" value="UniProtKB-SubCell"/>
</dbReference>
<protein>
    <submittedName>
        <fullName evidence="9">Drug resistance transporter, EmrB/QacA subfamily</fullName>
    </submittedName>
</protein>
<evidence type="ECO:0000256" key="7">
    <source>
        <dbReference type="SAM" id="Phobius"/>
    </source>
</evidence>
<dbReference type="Gene3D" id="1.20.1250.20">
    <property type="entry name" value="MFS general substrate transporter like domains"/>
    <property type="match status" value="1"/>
</dbReference>
<keyword evidence="4 7" id="KW-0812">Transmembrane</keyword>
<organism evidence="9 10">
    <name type="scientific">Alysiella filiformis DSM 16848</name>
    <dbReference type="NCBI Taxonomy" id="1120981"/>
    <lineage>
        <taxon>Bacteria</taxon>
        <taxon>Pseudomonadati</taxon>
        <taxon>Pseudomonadota</taxon>
        <taxon>Betaproteobacteria</taxon>
        <taxon>Neisseriales</taxon>
        <taxon>Neisseriaceae</taxon>
        <taxon>Alysiella</taxon>
    </lineage>
</organism>
<feature type="transmembrane region" description="Helical" evidence="7">
    <location>
        <begin position="394"/>
        <end position="417"/>
    </location>
</feature>
<evidence type="ECO:0000313" key="10">
    <source>
        <dbReference type="Proteomes" id="UP000219669"/>
    </source>
</evidence>
<feature type="transmembrane region" description="Helical" evidence="7">
    <location>
        <begin position="48"/>
        <end position="67"/>
    </location>
</feature>
<dbReference type="InterPro" id="IPR011701">
    <property type="entry name" value="MFS"/>
</dbReference>
<dbReference type="InterPro" id="IPR020846">
    <property type="entry name" value="MFS_dom"/>
</dbReference>
<comment type="subcellular location">
    <subcellularLocation>
        <location evidence="1">Cell membrane</location>
        <topology evidence="1">Multi-pass membrane protein</topology>
    </subcellularLocation>
</comment>
<dbReference type="GO" id="GO:0022857">
    <property type="term" value="F:transmembrane transporter activity"/>
    <property type="evidence" value="ECO:0007669"/>
    <property type="project" value="InterPro"/>
</dbReference>
<dbReference type="PRINTS" id="PR01036">
    <property type="entry name" value="TCRTETB"/>
</dbReference>
<dbReference type="Pfam" id="PF07690">
    <property type="entry name" value="MFS_1"/>
    <property type="match status" value="1"/>
</dbReference>
<sequence length="464" mass="50840">MSQMPPSRHLPSLLAMIIFMQMLDTTILNTALPLIARDLQQSPLNMQLAVVAYALTLALLMPLNAWLCDRFGTRKVVFVSLLIFVLGSVLCASAPNLPFLVFGRVIQGLGGAMLTSAPRLVMVKAYAKSDLLRIINFIIMPALIGPILGPVLGGYLAEYASWHWIFLINVPIGAFAAWLTLRILPDFYHSGSHALHFDKWGFVLFGGGAMGFSLAMELAHRPHSAVNAMLVASGALLAWWAYYRHAKHSPQPLYGLDLFQVRTFRLGLWGNLISRLGISAMPFLLPLLLQVGLGHRASIAGLALAPVALAAIVVKPWVAPLMLRWGYRRVLSYNTRIIGCLIASLAFLPPNLPVLWLVPPLFVLGACNSIQFSGMNSITIADLRDHQNSSGTSLMAVNQQLAVGLGIALGATTLQLFSQYMGSARIHEAFRYTFVCVGLCTFLSSWIFARLHWRDGANLVKNQT</sequence>
<feature type="transmembrane region" description="Helical" evidence="7">
    <location>
        <begin position="134"/>
        <end position="156"/>
    </location>
</feature>
<dbReference type="EMBL" id="OCNF01000007">
    <property type="protein sequence ID" value="SOD67926.1"/>
    <property type="molecule type" value="Genomic_DNA"/>
</dbReference>
<evidence type="ECO:0000256" key="1">
    <source>
        <dbReference type="ARBA" id="ARBA00004651"/>
    </source>
</evidence>
<evidence type="ECO:0000256" key="5">
    <source>
        <dbReference type="ARBA" id="ARBA00022989"/>
    </source>
</evidence>
<accession>A0A286EAM6</accession>
<keyword evidence="6 7" id="KW-0472">Membrane</keyword>
<keyword evidence="5 7" id="KW-1133">Transmembrane helix</keyword>
<dbReference type="RefSeq" id="WP_097114114.1">
    <property type="nucleotide sequence ID" value="NZ_CP083931.1"/>
</dbReference>
<feature type="domain" description="Major facilitator superfamily (MFS) profile" evidence="8">
    <location>
        <begin position="10"/>
        <end position="456"/>
    </location>
</feature>
<evidence type="ECO:0000256" key="2">
    <source>
        <dbReference type="ARBA" id="ARBA00022448"/>
    </source>
</evidence>
<keyword evidence="2" id="KW-0813">Transport</keyword>
<feature type="transmembrane region" description="Helical" evidence="7">
    <location>
        <begin position="297"/>
        <end position="318"/>
    </location>
</feature>
<dbReference type="InterPro" id="IPR036259">
    <property type="entry name" value="MFS_trans_sf"/>
</dbReference>
<dbReference type="Gene3D" id="1.20.1720.10">
    <property type="entry name" value="Multidrug resistance protein D"/>
    <property type="match status" value="1"/>
</dbReference>
<evidence type="ECO:0000256" key="3">
    <source>
        <dbReference type="ARBA" id="ARBA00022475"/>
    </source>
</evidence>
<gene>
    <name evidence="9" type="ORF">SAMN02746062_01053</name>
</gene>
<evidence type="ECO:0000313" key="9">
    <source>
        <dbReference type="EMBL" id="SOD67926.1"/>
    </source>
</evidence>
<dbReference type="SUPFAM" id="SSF103473">
    <property type="entry name" value="MFS general substrate transporter"/>
    <property type="match status" value="1"/>
</dbReference>
<keyword evidence="10" id="KW-1185">Reference proteome</keyword>
<feature type="transmembrane region" description="Helical" evidence="7">
    <location>
        <begin position="264"/>
        <end position="285"/>
    </location>
</feature>
<dbReference type="AlphaFoldDB" id="A0A286EAM6"/>
<proteinExistence type="predicted"/>
<keyword evidence="3" id="KW-1003">Cell membrane</keyword>
<feature type="transmembrane region" description="Helical" evidence="7">
    <location>
        <begin position="12"/>
        <end position="36"/>
    </location>
</feature>
<dbReference type="Proteomes" id="UP000219669">
    <property type="component" value="Unassembled WGS sequence"/>
</dbReference>
<dbReference type="PANTHER" id="PTHR42718:SF46">
    <property type="entry name" value="BLR6921 PROTEIN"/>
    <property type="match status" value="1"/>
</dbReference>
<feature type="transmembrane region" description="Helical" evidence="7">
    <location>
        <begin position="76"/>
        <end position="95"/>
    </location>
</feature>
<dbReference type="OrthoDB" id="9807274at2"/>
<evidence type="ECO:0000256" key="4">
    <source>
        <dbReference type="ARBA" id="ARBA00022692"/>
    </source>
</evidence>
<name>A0A286EAM6_9NEIS</name>
<feature type="transmembrane region" description="Helical" evidence="7">
    <location>
        <begin position="429"/>
        <end position="449"/>
    </location>
</feature>
<evidence type="ECO:0000259" key="8">
    <source>
        <dbReference type="PROSITE" id="PS50850"/>
    </source>
</evidence>
<reference evidence="9 10" key="1">
    <citation type="submission" date="2017-09" db="EMBL/GenBank/DDBJ databases">
        <authorList>
            <person name="Ehlers B."/>
            <person name="Leendertz F.H."/>
        </authorList>
    </citation>
    <scope>NUCLEOTIDE SEQUENCE [LARGE SCALE GENOMIC DNA]</scope>
    <source>
        <strain evidence="9 10">DSM 16848</strain>
    </source>
</reference>
<feature type="transmembrane region" description="Helical" evidence="7">
    <location>
        <begin position="162"/>
        <end position="181"/>
    </location>
</feature>
<dbReference type="PROSITE" id="PS50850">
    <property type="entry name" value="MFS"/>
    <property type="match status" value="1"/>
</dbReference>